<dbReference type="AlphaFoldDB" id="X0SFE5"/>
<protein>
    <submittedName>
        <fullName evidence="1">Uncharacterized protein</fullName>
    </submittedName>
</protein>
<accession>X0SFE5</accession>
<dbReference type="EMBL" id="BARS01005860">
    <property type="protein sequence ID" value="GAF79763.1"/>
    <property type="molecule type" value="Genomic_DNA"/>
</dbReference>
<feature type="non-terminal residue" evidence="1">
    <location>
        <position position="34"/>
    </location>
</feature>
<sequence length="34" mass="3926">MDYSEEPICYIDLHPECECCQDKEGDVESQRCSA</sequence>
<name>X0SFE5_9ZZZZ</name>
<evidence type="ECO:0000313" key="1">
    <source>
        <dbReference type="EMBL" id="GAF79763.1"/>
    </source>
</evidence>
<comment type="caution">
    <text evidence="1">The sequence shown here is derived from an EMBL/GenBank/DDBJ whole genome shotgun (WGS) entry which is preliminary data.</text>
</comment>
<organism evidence="1">
    <name type="scientific">marine sediment metagenome</name>
    <dbReference type="NCBI Taxonomy" id="412755"/>
    <lineage>
        <taxon>unclassified sequences</taxon>
        <taxon>metagenomes</taxon>
        <taxon>ecological metagenomes</taxon>
    </lineage>
</organism>
<reference evidence="1" key="1">
    <citation type="journal article" date="2014" name="Front. Microbiol.">
        <title>High frequency of phylogenetically diverse reductive dehalogenase-homologous genes in deep subseafloor sedimentary metagenomes.</title>
        <authorList>
            <person name="Kawai M."/>
            <person name="Futagami T."/>
            <person name="Toyoda A."/>
            <person name="Takaki Y."/>
            <person name="Nishi S."/>
            <person name="Hori S."/>
            <person name="Arai W."/>
            <person name="Tsubouchi T."/>
            <person name="Morono Y."/>
            <person name="Uchiyama I."/>
            <person name="Ito T."/>
            <person name="Fujiyama A."/>
            <person name="Inagaki F."/>
            <person name="Takami H."/>
        </authorList>
    </citation>
    <scope>NUCLEOTIDE SEQUENCE</scope>
    <source>
        <strain evidence="1">Expedition CK06-06</strain>
    </source>
</reference>
<gene>
    <name evidence="1" type="ORF">S01H1_11487</name>
</gene>
<proteinExistence type="predicted"/>